<sequence>MLKSAMNCEVITLGHSPDADDAFMFYALSQKKIPLANYVFKETITDIETLNNLALQEKLDLTALSIHAYCRVADRYLLMNCGASMGEGYGPRLVAKQKFEKKEMVQKKIAVPGLHTSALLCLCLYFGKRAEELDLFVCPFDQVFWAVENGYADIGLIIHEGQISYVKHGLVLCEDLGRWWREKTGLPLPLGGNALRRSLGRDKCRELQSLVKRSIEWALENRGEALAYARKYSRGVDWPLIDEFVGMYVNARTLDYGVEGKQAIEEFIAQAKALGMVDKGITVEFVE</sequence>
<evidence type="ECO:0000313" key="5">
    <source>
        <dbReference type="EMBL" id="QSR85926.1"/>
    </source>
</evidence>
<dbReference type="SUPFAM" id="SSF53850">
    <property type="entry name" value="Periplasmic binding protein-like II"/>
    <property type="match status" value="1"/>
</dbReference>
<gene>
    <name evidence="4" type="primary">mqnD</name>
    <name evidence="5" type="ORF">EM20IM_05210</name>
</gene>
<dbReference type="Gene3D" id="3.40.190.10">
    <property type="entry name" value="Periplasmic binding protein-like II"/>
    <property type="match status" value="2"/>
</dbReference>
<evidence type="ECO:0000256" key="3">
    <source>
        <dbReference type="ARBA" id="ARBA00023239"/>
    </source>
</evidence>
<dbReference type="InterPro" id="IPR003773">
    <property type="entry name" value="Menaquinone_biosynth"/>
</dbReference>
<dbReference type="EMBL" id="CP065956">
    <property type="protein sequence ID" value="QSR85926.1"/>
    <property type="molecule type" value="Genomic_DNA"/>
</dbReference>
<name>A0ABX7PSG1_9BACT</name>
<protein>
    <recommendedName>
        <fullName evidence="4">1,4-dihydroxy-6-naphtoate synthase</fullName>
        <ecNumber evidence="4">4.1.99.29</ecNumber>
    </recommendedName>
    <alternativeName>
        <fullName evidence="4">Menaquinone biosynthetic enzyme MqnD</fullName>
    </alternativeName>
</protein>
<evidence type="ECO:0000256" key="4">
    <source>
        <dbReference type="HAMAP-Rule" id="MF_00996"/>
    </source>
</evidence>
<organism evidence="5 6">
    <name type="scientific">Candidatus Methylacidiphilum infernorum</name>
    <dbReference type="NCBI Taxonomy" id="511746"/>
    <lineage>
        <taxon>Bacteria</taxon>
        <taxon>Pseudomonadati</taxon>
        <taxon>Verrucomicrobiota</taxon>
        <taxon>Methylacidiphilae</taxon>
        <taxon>Methylacidiphilales</taxon>
        <taxon>Methylacidiphilaceae</taxon>
        <taxon>Methylacidiphilum (ex Ratnadevi et al. 2023)</taxon>
    </lineage>
</organism>
<feature type="binding site" evidence="4">
    <location>
        <begin position="117"/>
        <end position="118"/>
    </location>
    <ligand>
        <name>substrate</name>
    </ligand>
</feature>
<keyword evidence="2 4" id="KW-0474">Menaquinone biosynthesis</keyword>
<comment type="pathway">
    <text evidence="1 4">Quinol/quinone metabolism; menaquinone biosynthesis.</text>
</comment>
<dbReference type="Proteomes" id="UP000663088">
    <property type="component" value="Chromosome"/>
</dbReference>
<accession>A0ABX7PSG1</accession>
<keyword evidence="6" id="KW-1185">Reference proteome</keyword>
<dbReference type="CDD" id="cd13636">
    <property type="entry name" value="PBP2_Af1704"/>
    <property type="match status" value="1"/>
</dbReference>
<evidence type="ECO:0000256" key="2">
    <source>
        <dbReference type="ARBA" id="ARBA00022428"/>
    </source>
</evidence>
<dbReference type="EC" id="4.1.99.29" evidence="4"/>
<proteinExistence type="inferred from homology"/>
<dbReference type="HAMAP" id="MF_00996">
    <property type="entry name" value="MqnD"/>
    <property type="match status" value="1"/>
</dbReference>
<evidence type="ECO:0000256" key="1">
    <source>
        <dbReference type="ARBA" id="ARBA00004863"/>
    </source>
</evidence>
<comment type="catalytic activity">
    <reaction evidence="4">
        <text>cyclic dehypoxanthinylfutalosinate = 1,4-dihydroxy-6-naphthoate + dihydroxyacetone</text>
        <dbReference type="Rhea" id="RHEA:33087"/>
        <dbReference type="ChEBI" id="CHEBI:16016"/>
        <dbReference type="ChEBI" id="CHEBI:64254"/>
        <dbReference type="ChEBI" id="CHEBI:64270"/>
        <dbReference type="EC" id="4.1.99.29"/>
    </reaction>
</comment>
<dbReference type="InterPro" id="IPR030869">
    <property type="entry name" value="MqnD"/>
</dbReference>
<dbReference type="Pfam" id="PF02621">
    <property type="entry name" value="VitK2_biosynth"/>
    <property type="match status" value="1"/>
</dbReference>
<feature type="active site" description="Proton acceptor" evidence="4">
    <location>
        <position position="159"/>
    </location>
</feature>
<keyword evidence="3 4" id="KW-0456">Lyase</keyword>
<dbReference type="PANTHER" id="PTHR37167">
    <property type="entry name" value="1,4-DIHYDROXY-6-NAPHTOATE SYNTHASE"/>
    <property type="match status" value="1"/>
</dbReference>
<dbReference type="PANTHER" id="PTHR37167:SF1">
    <property type="entry name" value="1,4-DIHYDROXY-6-NAPHTOATE SYNTHASE"/>
    <property type="match status" value="1"/>
</dbReference>
<comment type="caution">
    <text evidence="4">Lacks conserved residue(s) required for the propagation of feature annotation.</text>
</comment>
<evidence type="ECO:0000313" key="6">
    <source>
        <dbReference type="Proteomes" id="UP000663088"/>
    </source>
</evidence>
<reference evidence="5 6" key="1">
    <citation type="submission" date="2020-12" db="EMBL/GenBank/DDBJ databases">
        <authorList>
            <person name="Awala S.I."/>
            <person name="Gwak J.-H."/>
            <person name="Kim S.-J."/>
            <person name="Rhee S.-K."/>
        </authorList>
    </citation>
    <scope>NUCLEOTIDE SEQUENCE [LARGE SCALE GENOMIC DNA]</scope>
    <source>
        <strain evidence="5 6">IT5</strain>
    </source>
</reference>
<comment type="similarity">
    <text evidence="4">Belongs to the MqnA/MqnD family. MqnD subfamily.</text>
</comment>
<comment type="function">
    <text evidence="4">Catalyzes the conversion of cyclic dehypoxanthine futalosine (cyclic DHFL) into 1,4-dihydroxy-6-naphthoate, a step in the biosynthesis of menaquinone (MK, vitamin K2).</text>
</comment>